<dbReference type="EC" id="2.7.13.3" evidence="3"/>
<dbReference type="GO" id="GO:0030295">
    <property type="term" value="F:protein kinase activator activity"/>
    <property type="evidence" value="ECO:0007669"/>
    <property type="project" value="TreeGrafter"/>
</dbReference>
<evidence type="ECO:0000256" key="9">
    <source>
        <dbReference type="ARBA" id="ARBA00022840"/>
    </source>
</evidence>
<dbReference type="EMBL" id="AP023086">
    <property type="protein sequence ID" value="BCD96367.1"/>
    <property type="molecule type" value="Genomic_DNA"/>
</dbReference>
<evidence type="ECO:0000256" key="4">
    <source>
        <dbReference type="ARBA" id="ARBA00022553"/>
    </source>
</evidence>
<dbReference type="Pfam" id="PF00989">
    <property type="entry name" value="PAS"/>
    <property type="match status" value="1"/>
</dbReference>
<evidence type="ECO:0000313" key="17">
    <source>
        <dbReference type="EMBL" id="BCD96367.1"/>
    </source>
</evidence>
<evidence type="ECO:0000259" key="14">
    <source>
        <dbReference type="PROSITE" id="PS50109"/>
    </source>
</evidence>
<dbReference type="InterPro" id="IPR005467">
    <property type="entry name" value="His_kinase_dom"/>
</dbReference>
<dbReference type="Proteomes" id="UP001320119">
    <property type="component" value="Chromosome"/>
</dbReference>
<dbReference type="Pfam" id="PF02518">
    <property type="entry name" value="HATPase_c"/>
    <property type="match status" value="1"/>
</dbReference>
<dbReference type="Gene3D" id="3.30.565.10">
    <property type="entry name" value="Histidine kinase-like ATPase, C-terminal domain"/>
    <property type="match status" value="1"/>
</dbReference>
<dbReference type="InterPro" id="IPR000700">
    <property type="entry name" value="PAS-assoc_C"/>
</dbReference>
<name>A0AAN1WEZ6_9GAMM</name>
<dbReference type="PANTHER" id="PTHR42878">
    <property type="entry name" value="TWO-COMPONENT HISTIDINE KINASE"/>
    <property type="match status" value="1"/>
</dbReference>
<dbReference type="Gene3D" id="3.30.450.20">
    <property type="entry name" value="PAS domain"/>
    <property type="match status" value="2"/>
</dbReference>
<dbReference type="InterPro" id="IPR013767">
    <property type="entry name" value="PAS_fold"/>
</dbReference>
<keyword evidence="6 13" id="KW-0812">Transmembrane</keyword>
<dbReference type="CDD" id="cd00082">
    <property type="entry name" value="HisKA"/>
    <property type="match status" value="1"/>
</dbReference>
<keyword evidence="4" id="KW-0597">Phosphoprotein</keyword>
<proteinExistence type="predicted"/>
<dbReference type="InterPro" id="IPR003661">
    <property type="entry name" value="HisK_dim/P_dom"/>
</dbReference>
<dbReference type="PRINTS" id="PR00344">
    <property type="entry name" value="BCTRLSENSOR"/>
</dbReference>
<keyword evidence="11" id="KW-0902">Two-component regulatory system</keyword>
<feature type="domain" description="PAS" evidence="15">
    <location>
        <begin position="207"/>
        <end position="277"/>
    </location>
</feature>
<dbReference type="InterPro" id="IPR035965">
    <property type="entry name" value="PAS-like_dom_sf"/>
</dbReference>
<comment type="subcellular location">
    <subcellularLocation>
        <location evidence="2">Membrane</location>
        <topology evidence="2">Multi-pass membrane protein</topology>
    </subcellularLocation>
</comment>
<dbReference type="InterPro" id="IPR050351">
    <property type="entry name" value="BphY/WalK/GraS-like"/>
</dbReference>
<keyword evidence="10 13" id="KW-1133">Transmembrane helix</keyword>
<dbReference type="SMART" id="SM00388">
    <property type="entry name" value="HisKA"/>
    <property type="match status" value="1"/>
</dbReference>
<dbReference type="InterPro" id="IPR036097">
    <property type="entry name" value="HisK_dim/P_sf"/>
</dbReference>
<evidence type="ECO:0000256" key="11">
    <source>
        <dbReference type="ARBA" id="ARBA00023012"/>
    </source>
</evidence>
<keyword evidence="5" id="KW-0808">Transferase</keyword>
<gene>
    <name evidence="17" type="ORF">MARGE09_P0567</name>
</gene>
<evidence type="ECO:0000256" key="6">
    <source>
        <dbReference type="ARBA" id="ARBA00022692"/>
    </source>
</evidence>
<evidence type="ECO:0000256" key="8">
    <source>
        <dbReference type="ARBA" id="ARBA00022777"/>
    </source>
</evidence>
<dbReference type="SUPFAM" id="SSF47384">
    <property type="entry name" value="Homodimeric domain of signal transducing histidine kinase"/>
    <property type="match status" value="1"/>
</dbReference>
<dbReference type="PROSITE" id="PS50113">
    <property type="entry name" value="PAC"/>
    <property type="match status" value="1"/>
</dbReference>
<dbReference type="Pfam" id="PF13426">
    <property type="entry name" value="PAS_9"/>
    <property type="match status" value="1"/>
</dbReference>
<dbReference type="PANTHER" id="PTHR42878:SF7">
    <property type="entry name" value="SENSOR HISTIDINE KINASE GLRK"/>
    <property type="match status" value="1"/>
</dbReference>
<feature type="transmembrane region" description="Helical" evidence="13">
    <location>
        <begin position="133"/>
        <end position="154"/>
    </location>
</feature>
<evidence type="ECO:0000256" key="2">
    <source>
        <dbReference type="ARBA" id="ARBA00004141"/>
    </source>
</evidence>
<dbReference type="PROSITE" id="PS50109">
    <property type="entry name" value="HIS_KIN"/>
    <property type="match status" value="1"/>
</dbReference>
<feature type="domain" description="Histidine kinase" evidence="14">
    <location>
        <begin position="471"/>
        <end position="683"/>
    </location>
</feature>
<dbReference type="SMART" id="SM00091">
    <property type="entry name" value="PAS"/>
    <property type="match status" value="2"/>
</dbReference>
<dbReference type="AlphaFoldDB" id="A0AAN1WEZ6"/>
<dbReference type="InterPro" id="IPR036890">
    <property type="entry name" value="HATPase_C_sf"/>
</dbReference>
<evidence type="ECO:0000256" key="13">
    <source>
        <dbReference type="SAM" id="Phobius"/>
    </source>
</evidence>
<dbReference type="NCBIfam" id="TIGR00229">
    <property type="entry name" value="sensory_box"/>
    <property type="match status" value="2"/>
</dbReference>
<dbReference type="SUPFAM" id="SSF55785">
    <property type="entry name" value="PYP-like sensor domain (PAS domain)"/>
    <property type="match status" value="2"/>
</dbReference>
<evidence type="ECO:0000256" key="7">
    <source>
        <dbReference type="ARBA" id="ARBA00022741"/>
    </source>
</evidence>
<reference evidence="17 18" key="1">
    <citation type="journal article" date="2022" name="IScience">
        <title>An ultrasensitive nanofiber-based assay for enzymatic hydrolysis and deep-sea microbial degradation of cellulose.</title>
        <authorList>
            <person name="Tsudome M."/>
            <person name="Tachioka M."/>
            <person name="Miyazaki M."/>
            <person name="Uchimura K."/>
            <person name="Tsuda M."/>
            <person name="Takaki Y."/>
            <person name="Deguchi S."/>
        </authorList>
    </citation>
    <scope>NUCLEOTIDE SEQUENCE [LARGE SCALE GENOMIC DNA]</scope>
    <source>
        <strain evidence="17 18">GE09</strain>
    </source>
</reference>
<protein>
    <recommendedName>
        <fullName evidence="3">histidine kinase</fullName>
        <ecNumber evidence="3">2.7.13.3</ecNumber>
    </recommendedName>
</protein>
<dbReference type="GO" id="GO:0005524">
    <property type="term" value="F:ATP binding"/>
    <property type="evidence" value="ECO:0007669"/>
    <property type="project" value="UniProtKB-KW"/>
</dbReference>
<dbReference type="InterPro" id="IPR003594">
    <property type="entry name" value="HATPase_dom"/>
</dbReference>
<dbReference type="CDD" id="cd00130">
    <property type="entry name" value="PAS"/>
    <property type="match status" value="2"/>
</dbReference>
<evidence type="ECO:0000313" key="18">
    <source>
        <dbReference type="Proteomes" id="UP001320119"/>
    </source>
</evidence>
<dbReference type="InterPro" id="IPR000014">
    <property type="entry name" value="PAS"/>
</dbReference>
<dbReference type="Pfam" id="PF00512">
    <property type="entry name" value="HisKA"/>
    <property type="match status" value="1"/>
</dbReference>
<evidence type="ECO:0000256" key="5">
    <source>
        <dbReference type="ARBA" id="ARBA00022679"/>
    </source>
</evidence>
<comment type="catalytic activity">
    <reaction evidence="1">
        <text>ATP + protein L-histidine = ADP + protein N-phospho-L-histidine.</text>
        <dbReference type="EC" id="2.7.13.3"/>
    </reaction>
</comment>
<keyword evidence="8" id="KW-0418">Kinase</keyword>
<feature type="domain" description="PAS" evidence="15">
    <location>
        <begin position="326"/>
        <end position="395"/>
    </location>
</feature>
<dbReference type="GO" id="GO:0000156">
    <property type="term" value="F:phosphorelay response regulator activity"/>
    <property type="evidence" value="ECO:0007669"/>
    <property type="project" value="TreeGrafter"/>
</dbReference>
<keyword evidence="18" id="KW-1185">Reference proteome</keyword>
<dbReference type="GO" id="GO:0007234">
    <property type="term" value="P:osmosensory signaling via phosphorelay pathway"/>
    <property type="evidence" value="ECO:0007669"/>
    <property type="project" value="TreeGrafter"/>
</dbReference>
<dbReference type="GO" id="GO:0000155">
    <property type="term" value="F:phosphorelay sensor kinase activity"/>
    <property type="evidence" value="ECO:0007669"/>
    <property type="project" value="InterPro"/>
</dbReference>
<accession>A0AAN1WEZ6</accession>
<sequence length="690" mass="77930">MRALFTLSLLVTLITGVFAISIAKTLWSSIEKNNTLYTKKIVLADQKRFLNYYQFDTLENISQFASSNFFEDAIPDWKKSHSYYLFNHITLPEHDNGISLQAWLDETRHQIELQENTINEQVTQTTKRNRTSLISGFFAYSLLLTMCWSSIYIWHRLRMNEILNKLVESNLYLKKKQADLTKANSIMGSILEDLNTERKRSSFAKINDQRLALVAKYSDDGLVGLDDNGYISSWNPKAEALFSKPESTMLHKPLHVLFDEQDNQKIRDATHSLSHKSPHVSTTVKWISTASPVIQYLEISITGLFSGDTVLGYSVIVRDVSSRIHEIEQLRLLIEATPNAIIMSDTDGHIIQANGHAEKSFGYSKFEILTLKIEDLLPEEFKNSHQILRQGYLKNPKIRRMGTDLALRARRKNGTFIFVEVGLAPVKLNEKWYVISAITDISDRIEAQHKLTEFNRSLTRKNREMEQFVYTVSHDLKAPLVTIAAFSHSIKATLGDECSDRVTHKMDRIIANAAKMEELITDLLEISRVMNRPLTITEFAINNVVQEVRDSLEEDLAGCKISTSIPSNLLISASRPQIVQCLQNIISNAEKYKRENTTTIIHIAASKKDGKVIISVKDNGIGIDKNLYDKIFDIFERGDVTAPGTGVGLAIVKSIIEKHGGTITVDSTLGAGSTFTLTLPQPDALTHHES</sequence>
<evidence type="ECO:0000259" key="15">
    <source>
        <dbReference type="PROSITE" id="PS50112"/>
    </source>
</evidence>
<evidence type="ECO:0000256" key="1">
    <source>
        <dbReference type="ARBA" id="ARBA00000085"/>
    </source>
</evidence>
<keyword evidence="7" id="KW-0547">Nucleotide-binding</keyword>
<evidence type="ECO:0000256" key="3">
    <source>
        <dbReference type="ARBA" id="ARBA00012438"/>
    </source>
</evidence>
<organism evidence="17 18">
    <name type="scientific">Marinagarivorans cellulosilyticus</name>
    <dbReference type="NCBI Taxonomy" id="2721545"/>
    <lineage>
        <taxon>Bacteria</taxon>
        <taxon>Pseudomonadati</taxon>
        <taxon>Pseudomonadota</taxon>
        <taxon>Gammaproteobacteria</taxon>
        <taxon>Cellvibrionales</taxon>
        <taxon>Cellvibrionaceae</taxon>
        <taxon>Marinagarivorans</taxon>
    </lineage>
</organism>
<evidence type="ECO:0000259" key="16">
    <source>
        <dbReference type="PROSITE" id="PS50113"/>
    </source>
</evidence>
<dbReference type="InterPro" id="IPR004358">
    <property type="entry name" value="Sig_transdc_His_kin-like_C"/>
</dbReference>
<keyword evidence="12 13" id="KW-0472">Membrane</keyword>
<dbReference type="GO" id="GO:0006355">
    <property type="term" value="P:regulation of DNA-templated transcription"/>
    <property type="evidence" value="ECO:0007669"/>
    <property type="project" value="InterPro"/>
</dbReference>
<dbReference type="RefSeq" id="WP_236985870.1">
    <property type="nucleotide sequence ID" value="NZ_AP023086.1"/>
</dbReference>
<dbReference type="SMART" id="SM00387">
    <property type="entry name" value="HATPase_c"/>
    <property type="match status" value="1"/>
</dbReference>
<dbReference type="FunFam" id="3.30.565.10:FF:000006">
    <property type="entry name" value="Sensor histidine kinase WalK"/>
    <property type="match status" value="1"/>
</dbReference>
<dbReference type="KEGG" id="marq:MARGE09_P0567"/>
<keyword evidence="9" id="KW-0067">ATP-binding</keyword>
<evidence type="ECO:0000256" key="10">
    <source>
        <dbReference type="ARBA" id="ARBA00022989"/>
    </source>
</evidence>
<dbReference type="GO" id="GO:0005886">
    <property type="term" value="C:plasma membrane"/>
    <property type="evidence" value="ECO:0007669"/>
    <property type="project" value="UniProtKB-ARBA"/>
</dbReference>
<dbReference type="Gene3D" id="1.10.287.130">
    <property type="match status" value="1"/>
</dbReference>
<feature type="domain" description="PAC" evidence="16">
    <location>
        <begin position="403"/>
        <end position="453"/>
    </location>
</feature>
<evidence type="ECO:0000256" key="12">
    <source>
        <dbReference type="ARBA" id="ARBA00023136"/>
    </source>
</evidence>
<dbReference type="PROSITE" id="PS50112">
    <property type="entry name" value="PAS"/>
    <property type="match status" value="2"/>
</dbReference>
<dbReference type="SUPFAM" id="SSF55874">
    <property type="entry name" value="ATPase domain of HSP90 chaperone/DNA topoisomerase II/histidine kinase"/>
    <property type="match status" value="1"/>
</dbReference>